<dbReference type="SUPFAM" id="SSF52047">
    <property type="entry name" value="RNI-like"/>
    <property type="match status" value="1"/>
</dbReference>
<dbReference type="Gene3D" id="3.80.10.10">
    <property type="entry name" value="Ribonuclease Inhibitor"/>
    <property type="match status" value="1"/>
</dbReference>
<keyword evidence="3" id="KW-1185">Reference proteome</keyword>
<dbReference type="InterPro" id="IPR032675">
    <property type="entry name" value="LRR_dom_sf"/>
</dbReference>
<dbReference type="PANTHER" id="PTHR34709">
    <property type="entry name" value="OS10G0396666 PROTEIN"/>
    <property type="match status" value="1"/>
</dbReference>
<evidence type="ECO:0000313" key="3">
    <source>
        <dbReference type="Proteomes" id="UP000324897"/>
    </source>
</evidence>
<protein>
    <recommendedName>
        <fullName evidence="1">F-box domain-containing protein</fullName>
    </recommendedName>
</protein>
<evidence type="ECO:0000313" key="2">
    <source>
        <dbReference type="EMBL" id="TVU50183.1"/>
    </source>
</evidence>
<proteinExistence type="predicted"/>
<sequence>MAGGRRPHGGEDHISGLPDDLLHVILARLGSARAAARTGVLSRRWRQVWTQHPKLVLHNEDELPPALFLDSVDAALAAHSAPTVEFLSIFLPIDAPRVSACRVAPWLLFASQRVMGKLHVFVPPDPQMSSSPTPEAEEEEEKELDIPACAGATRIELYLDETWRLRILQTAGLFAALTHLTISAARVEGSELSALVTGRCPRLKELYLNSTIDISIRTDSLESLCWRVSNTKRLEVIGPRMERLTVCNIESFMISAPKLAELDWDSQVVVYDPRRHVFADVGLDRRLRLLKINSESIVASLLQRFDSVDELKLDICIPQEIFGYQSFLNETNKLPICDTLSVSIHVNYHRLVPVMRHLLRSCSTTRKLSVAICNSHGYDLMYPCPSSCPCRLAENCRLDDITLGSLEEVEISYFTTSEEELEFVEQLSRCNAAVLKKIVIYYTWRPNHTPLTKESCDKVRSKCSSNLKVEFYVISNMTRWVRFD</sequence>
<dbReference type="InterPro" id="IPR001810">
    <property type="entry name" value="F-box_dom"/>
</dbReference>
<dbReference type="Proteomes" id="UP000324897">
    <property type="component" value="Chromosome 6"/>
</dbReference>
<dbReference type="Pfam" id="PF00646">
    <property type="entry name" value="F-box"/>
    <property type="match status" value="1"/>
</dbReference>
<name>A0A5J9WPU7_9POAL</name>
<dbReference type="PANTHER" id="PTHR34709:SF68">
    <property type="entry name" value="OS07G0550432 PROTEIN"/>
    <property type="match status" value="1"/>
</dbReference>
<dbReference type="SUPFAM" id="SSF81383">
    <property type="entry name" value="F-box domain"/>
    <property type="match status" value="1"/>
</dbReference>
<reference evidence="2 3" key="1">
    <citation type="journal article" date="2019" name="Sci. Rep.">
        <title>A high-quality genome of Eragrostis curvula grass provides insights into Poaceae evolution and supports new strategies to enhance forage quality.</title>
        <authorList>
            <person name="Carballo J."/>
            <person name="Santos B.A.C.M."/>
            <person name="Zappacosta D."/>
            <person name="Garbus I."/>
            <person name="Selva J.P."/>
            <person name="Gallo C.A."/>
            <person name="Diaz A."/>
            <person name="Albertini E."/>
            <person name="Caccamo M."/>
            <person name="Echenique V."/>
        </authorList>
    </citation>
    <scope>NUCLEOTIDE SEQUENCE [LARGE SCALE GENOMIC DNA]</scope>
    <source>
        <strain evidence="3">cv. Victoria</strain>
        <tissue evidence="2">Leaf</tissue>
    </source>
</reference>
<dbReference type="InterPro" id="IPR036047">
    <property type="entry name" value="F-box-like_dom_sf"/>
</dbReference>
<dbReference type="InterPro" id="IPR055312">
    <property type="entry name" value="FBL15-like"/>
</dbReference>
<dbReference type="Gramene" id="TVU50183">
    <property type="protein sequence ID" value="TVU50183"/>
    <property type="gene ID" value="EJB05_01545"/>
</dbReference>
<dbReference type="AlphaFoldDB" id="A0A5J9WPU7"/>
<feature type="non-terminal residue" evidence="2">
    <location>
        <position position="1"/>
    </location>
</feature>
<feature type="domain" description="F-box" evidence="1">
    <location>
        <begin position="14"/>
        <end position="54"/>
    </location>
</feature>
<organism evidence="2 3">
    <name type="scientific">Eragrostis curvula</name>
    <name type="common">weeping love grass</name>
    <dbReference type="NCBI Taxonomy" id="38414"/>
    <lineage>
        <taxon>Eukaryota</taxon>
        <taxon>Viridiplantae</taxon>
        <taxon>Streptophyta</taxon>
        <taxon>Embryophyta</taxon>
        <taxon>Tracheophyta</taxon>
        <taxon>Spermatophyta</taxon>
        <taxon>Magnoliopsida</taxon>
        <taxon>Liliopsida</taxon>
        <taxon>Poales</taxon>
        <taxon>Poaceae</taxon>
        <taxon>PACMAD clade</taxon>
        <taxon>Chloridoideae</taxon>
        <taxon>Eragrostideae</taxon>
        <taxon>Eragrostidinae</taxon>
        <taxon>Eragrostis</taxon>
    </lineage>
</organism>
<dbReference type="EMBL" id="RWGY01000002">
    <property type="protein sequence ID" value="TVU50183.1"/>
    <property type="molecule type" value="Genomic_DNA"/>
</dbReference>
<gene>
    <name evidence="2" type="ORF">EJB05_01545</name>
</gene>
<evidence type="ECO:0000259" key="1">
    <source>
        <dbReference type="Pfam" id="PF00646"/>
    </source>
</evidence>
<accession>A0A5J9WPU7</accession>
<comment type="caution">
    <text evidence="2">The sequence shown here is derived from an EMBL/GenBank/DDBJ whole genome shotgun (WGS) entry which is preliminary data.</text>
</comment>
<dbReference type="OrthoDB" id="676359at2759"/>